<proteinExistence type="predicted"/>
<dbReference type="CDD" id="cd13602">
    <property type="entry name" value="PBP2_TRAP_BpDctp6_7"/>
    <property type="match status" value="1"/>
</dbReference>
<comment type="subcellular location">
    <subcellularLocation>
        <location evidence="1">Periplasm</location>
    </subcellularLocation>
</comment>
<gene>
    <name evidence="5" type="ORF">BDD41_0036</name>
</gene>
<comment type="caution">
    <text evidence="5">The sequence shown here is derived from an EMBL/GenBank/DDBJ whole genome shotgun (WGS) entry which is preliminary data.</text>
</comment>
<keyword evidence="2 4" id="KW-0732">Signal</keyword>
<keyword evidence="3" id="KW-0574">Periplasm</keyword>
<dbReference type="InterPro" id="IPR018389">
    <property type="entry name" value="DctP_fam"/>
</dbReference>
<feature type="chain" id="PRO_5017645060" evidence="4">
    <location>
        <begin position="22"/>
        <end position="329"/>
    </location>
</feature>
<name>A0A3D9XPF8_PARVE</name>
<dbReference type="Gene3D" id="3.40.190.170">
    <property type="entry name" value="Bacterial extracellular solute-binding protein, family 7"/>
    <property type="match status" value="1"/>
</dbReference>
<organism evidence="5 6">
    <name type="scientific">Paracoccus versutus</name>
    <name type="common">Thiobacillus versutus</name>
    <dbReference type="NCBI Taxonomy" id="34007"/>
    <lineage>
        <taxon>Bacteria</taxon>
        <taxon>Pseudomonadati</taxon>
        <taxon>Pseudomonadota</taxon>
        <taxon>Alphaproteobacteria</taxon>
        <taxon>Rhodobacterales</taxon>
        <taxon>Paracoccaceae</taxon>
        <taxon>Paracoccus</taxon>
    </lineage>
</organism>
<dbReference type="RefSeq" id="WP_166435370.1">
    <property type="nucleotide sequence ID" value="NZ_CP038196.1"/>
</dbReference>
<dbReference type="PANTHER" id="PTHR33376:SF4">
    <property type="entry name" value="SIALIC ACID-BINDING PERIPLASMIC PROTEIN SIAP"/>
    <property type="match status" value="1"/>
</dbReference>
<sequence>MQNRILSAAFSLVALSGAALAQSHSWDLANEYGESTIMGQADKVFIEAVHEASGGDIKITGHYGGSIGYKSVDQFDAVGDGALDMADTITTSLSGIEPLFLLSSLPFVANTNADAKLLWDVARPHYEAVFEKHNQVLLWATPWPPSGIWAQAPITAEGDMAGLKIRGWDASGVRTLSNAGSTAVQISWADTVPQLAAGSINSVLTSADGGASSKFWEFLDNFTAVNYSMALNMTHMNKDIYDSLTLEQQAIIRDAAEKASDAAWADLEKRVAQNFEEMRANGVAITTDVPPEFLEFLRQSGQEVYDEWLKAVGPVGQQILDEYAAKRGS</sequence>
<dbReference type="EMBL" id="QTUJ01000001">
    <property type="protein sequence ID" value="REF71581.1"/>
    <property type="molecule type" value="Genomic_DNA"/>
</dbReference>
<reference evidence="5 6" key="1">
    <citation type="submission" date="2018-08" db="EMBL/GenBank/DDBJ databases">
        <title>Genomic Encyclopedia of Archaeal and Bacterial Type Strains, Phase II (KMG-II): from individual species to whole genera.</title>
        <authorList>
            <person name="Goeker M."/>
        </authorList>
    </citation>
    <scope>NUCLEOTIDE SEQUENCE [LARGE SCALE GENOMIC DNA]</scope>
    <source>
        <strain evidence="5 6">DSM 17099</strain>
    </source>
</reference>
<evidence type="ECO:0000256" key="4">
    <source>
        <dbReference type="SAM" id="SignalP"/>
    </source>
</evidence>
<evidence type="ECO:0000256" key="2">
    <source>
        <dbReference type="ARBA" id="ARBA00022729"/>
    </source>
</evidence>
<dbReference type="NCBIfam" id="NF037995">
    <property type="entry name" value="TRAP_S1"/>
    <property type="match status" value="1"/>
</dbReference>
<evidence type="ECO:0000256" key="1">
    <source>
        <dbReference type="ARBA" id="ARBA00004418"/>
    </source>
</evidence>
<dbReference type="InterPro" id="IPR038404">
    <property type="entry name" value="TRAP_DctP_sf"/>
</dbReference>
<dbReference type="Pfam" id="PF03480">
    <property type="entry name" value="DctP"/>
    <property type="match status" value="1"/>
</dbReference>
<dbReference type="PANTHER" id="PTHR33376">
    <property type="match status" value="1"/>
</dbReference>
<protein>
    <submittedName>
        <fullName evidence="5">TRAP-type C4-dicarboxylate transport system substrate-binding protein</fullName>
    </submittedName>
</protein>
<evidence type="ECO:0000313" key="6">
    <source>
        <dbReference type="Proteomes" id="UP000256941"/>
    </source>
</evidence>
<dbReference type="GO" id="GO:0042597">
    <property type="term" value="C:periplasmic space"/>
    <property type="evidence" value="ECO:0007669"/>
    <property type="project" value="UniProtKB-SubCell"/>
</dbReference>
<dbReference type="GO" id="GO:0055085">
    <property type="term" value="P:transmembrane transport"/>
    <property type="evidence" value="ECO:0007669"/>
    <property type="project" value="InterPro"/>
</dbReference>
<accession>A0A3D9XPF8</accession>
<evidence type="ECO:0000313" key="5">
    <source>
        <dbReference type="EMBL" id="REF71581.1"/>
    </source>
</evidence>
<dbReference type="AlphaFoldDB" id="A0A3D9XPF8"/>
<dbReference type="Proteomes" id="UP000256941">
    <property type="component" value="Unassembled WGS sequence"/>
</dbReference>
<feature type="signal peptide" evidence="4">
    <location>
        <begin position="1"/>
        <end position="21"/>
    </location>
</feature>
<evidence type="ECO:0000256" key="3">
    <source>
        <dbReference type="ARBA" id="ARBA00022764"/>
    </source>
</evidence>